<evidence type="ECO:0000313" key="2">
    <source>
        <dbReference type="Proteomes" id="UP001341840"/>
    </source>
</evidence>
<feature type="non-terminal residue" evidence="1">
    <location>
        <position position="78"/>
    </location>
</feature>
<dbReference type="Proteomes" id="UP001341840">
    <property type="component" value="Unassembled WGS sequence"/>
</dbReference>
<evidence type="ECO:0000313" key="1">
    <source>
        <dbReference type="EMBL" id="MED6111604.1"/>
    </source>
</evidence>
<protein>
    <submittedName>
        <fullName evidence="1">Uncharacterized protein</fullName>
    </submittedName>
</protein>
<accession>A0ABU6QKF1</accession>
<reference evidence="1 2" key="1">
    <citation type="journal article" date="2023" name="Plants (Basel)">
        <title>Bridging the Gap: Combining Genomics and Transcriptomics Approaches to Understand Stylosanthes scabra, an Orphan Legume from the Brazilian Caatinga.</title>
        <authorList>
            <person name="Ferreira-Neto J.R.C."/>
            <person name="da Silva M.D."/>
            <person name="Binneck E."/>
            <person name="de Melo N.F."/>
            <person name="da Silva R.H."/>
            <person name="de Melo A.L.T.M."/>
            <person name="Pandolfi V."/>
            <person name="Bustamante F.O."/>
            <person name="Brasileiro-Vidal A.C."/>
            <person name="Benko-Iseppon A.M."/>
        </authorList>
    </citation>
    <scope>NUCLEOTIDE SEQUENCE [LARGE SCALE GENOMIC DNA]</scope>
    <source>
        <tissue evidence="1">Leaves</tissue>
    </source>
</reference>
<sequence length="78" mass="8835">MAINRVPCNQLLFPSHLRARAELKIASRIDSELLLNQLWHYLPPPSGGHNFHTGAPIDIPFAATRSSLHLLHFYPIIE</sequence>
<gene>
    <name evidence="1" type="ORF">PIB30_053711</name>
</gene>
<organism evidence="1 2">
    <name type="scientific">Stylosanthes scabra</name>
    <dbReference type="NCBI Taxonomy" id="79078"/>
    <lineage>
        <taxon>Eukaryota</taxon>
        <taxon>Viridiplantae</taxon>
        <taxon>Streptophyta</taxon>
        <taxon>Embryophyta</taxon>
        <taxon>Tracheophyta</taxon>
        <taxon>Spermatophyta</taxon>
        <taxon>Magnoliopsida</taxon>
        <taxon>eudicotyledons</taxon>
        <taxon>Gunneridae</taxon>
        <taxon>Pentapetalae</taxon>
        <taxon>rosids</taxon>
        <taxon>fabids</taxon>
        <taxon>Fabales</taxon>
        <taxon>Fabaceae</taxon>
        <taxon>Papilionoideae</taxon>
        <taxon>50 kb inversion clade</taxon>
        <taxon>dalbergioids sensu lato</taxon>
        <taxon>Dalbergieae</taxon>
        <taxon>Pterocarpus clade</taxon>
        <taxon>Stylosanthes</taxon>
    </lineage>
</organism>
<dbReference type="EMBL" id="JASCZI010000402">
    <property type="protein sequence ID" value="MED6111604.1"/>
    <property type="molecule type" value="Genomic_DNA"/>
</dbReference>
<proteinExistence type="predicted"/>
<name>A0ABU6QKF1_9FABA</name>
<keyword evidence="2" id="KW-1185">Reference proteome</keyword>
<comment type="caution">
    <text evidence="1">The sequence shown here is derived from an EMBL/GenBank/DDBJ whole genome shotgun (WGS) entry which is preliminary data.</text>
</comment>